<dbReference type="Gene3D" id="3.40.190.10">
    <property type="entry name" value="Periplasmic binding protein-like II"/>
    <property type="match status" value="2"/>
</dbReference>
<dbReference type="PANTHER" id="PTHR38834">
    <property type="entry name" value="PERIPLASMIC SUBSTRATE BINDING PROTEIN FAMILY 3"/>
    <property type="match status" value="1"/>
</dbReference>
<evidence type="ECO:0000313" key="3">
    <source>
        <dbReference type="EMBL" id="MBC3882482.1"/>
    </source>
</evidence>
<keyword evidence="4" id="KW-1185">Reference proteome</keyword>
<sequence>MPSNFTQHRFLCAALLMFVGLGFTGQASANDRPFLKAFTSEDAYPYNFQFKKQIKGLVYDIAKTLTGRAGYSLQTEAQPWTRALQTAKETPNVLVFSVARNPEREDAYYWIGPVTSSEVWLFKLKSRSDVQINSIDDVKNYVVGDIASSSTSALLAKHKAKIDPAPSNVSNCRKLKAGRVDLVPFDPNGIKIFLHTCGLKPEDIERVLHLPRDTSLYIALSKKSDKALVDQLQTEFQNMIKDKTIQRTHEQWKIDYKPVSL</sequence>
<gene>
    <name evidence="3" type="ORF">H8K36_13910</name>
</gene>
<dbReference type="Proteomes" id="UP000627446">
    <property type="component" value="Unassembled WGS sequence"/>
</dbReference>
<feature type="domain" description="Solute-binding protein family 3/N-terminal" evidence="2">
    <location>
        <begin position="36"/>
        <end position="252"/>
    </location>
</feature>
<feature type="chain" id="PRO_5037909049" evidence="1">
    <location>
        <begin position="30"/>
        <end position="261"/>
    </location>
</feature>
<dbReference type="PANTHER" id="PTHR38834:SF3">
    <property type="entry name" value="SOLUTE-BINDING PROTEIN FAMILY 3_N-TERMINAL DOMAIN-CONTAINING PROTEIN"/>
    <property type="match status" value="1"/>
</dbReference>
<reference evidence="3" key="1">
    <citation type="submission" date="2020-08" db="EMBL/GenBank/DDBJ databases">
        <title>Novel species isolated from subtropical streams in China.</title>
        <authorList>
            <person name="Lu H."/>
        </authorList>
    </citation>
    <scope>NUCLEOTIDE SEQUENCE</scope>
    <source>
        <strain evidence="3">LX22W</strain>
    </source>
</reference>
<dbReference type="Pfam" id="PF00497">
    <property type="entry name" value="SBP_bac_3"/>
    <property type="match status" value="1"/>
</dbReference>
<dbReference type="EMBL" id="JACOFZ010000005">
    <property type="protein sequence ID" value="MBC3882482.1"/>
    <property type="molecule type" value="Genomic_DNA"/>
</dbReference>
<dbReference type="SUPFAM" id="SSF53850">
    <property type="entry name" value="Periplasmic binding protein-like II"/>
    <property type="match status" value="1"/>
</dbReference>
<evidence type="ECO:0000259" key="2">
    <source>
        <dbReference type="Pfam" id="PF00497"/>
    </source>
</evidence>
<dbReference type="RefSeq" id="WP_186917092.1">
    <property type="nucleotide sequence ID" value="NZ_JACOFZ010000005.1"/>
</dbReference>
<organism evidence="3 4">
    <name type="scientific">Undibacterium nitidum</name>
    <dbReference type="NCBI Taxonomy" id="2762298"/>
    <lineage>
        <taxon>Bacteria</taxon>
        <taxon>Pseudomonadati</taxon>
        <taxon>Pseudomonadota</taxon>
        <taxon>Betaproteobacteria</taxon>
        <taxon>Burkholderiales</taxon>
        <taxon>Oxalobacteraceae</taxon>
        <taxon>Undibacterium</taxon>
    </lineage>
</organism>
<keyword evidence="1" id="KW-0732">Signal</keyword>
<evidence type="ECO:0000256" key="1">
    <source>
        <dbReference type="SAM" id="SignalP"/>
    </source>
</evidence>
<dbReference type="AlphaFoldDB" id="A0A923KUR7"/>
<dbReference type="InterPro" id="IPR001638">
    <property type="entry name" value="Solute-binding_3/MltF_N"/>
</dbReference>
<accession>A0A923KUR7</accession>
<feature type="signal peptide" evidence="1">
    <location>
        <begin position="1"/>
        <end position="29"/>
    </location>
</feature>
<protein>
    <submittedName>
        <fullName evidence="3">Transporter substrate-binding domain-containing protein</fullName>
    </submittedName>
</protein>
<comment type="caution">
    <text evidence="3">The sequence shown here is derived from an EMBL/GenBank/DDBJ whole genome shotgun (WGS) entry which is preliminary data.</text>
</comment>
<evidence type="ECO:0000313" key="4">
    <source>
        <dbReference type="Proteomes" id="UP000627446"/>
    </source>
</evidence>
<name>A0A923KUR7_9BURK</name>
<proteinExistence type="predicted"/>